<name>A0ABY4R6P8_9ACTN</name>
<dbReference type="PANTHER" id="PTHR10434">
    <property type="entry name" value="1-ACYL-SN-GLYCEROL-3-PHOSPHATE ACYLTRANSFERASE"/>
    <property type="match status" value="1"/>
</dbReference>
<evidence type="ECO:0000313" key="4">
    <source>
        <dbReference type="EMBL" id="UQX90189.1"/>
    </source>
</evidence>
<keyword evidence="1" id="KW-0808">Transferase</keyword>
<protein>
    <submittedName>
        <fullName evidence="4">1-acyl-sn-glycerol-3-phosphate acyltransferase</fullName>
    </submittedName>
</protein>
<dbReference type="SMART" id="SM00563">
    <property type="entry name" value="PlsC"/>
    <property type="match status" value="1"/>
</dbReference>
<dbReference type="SUPFAM" id="SSF69593">
    <property type="entry name" value="Glycerol-3-phosphate (1)-acyltransferase"/>
    <property type="match status" value="1"/>
</dbReference>
<dbReference type="CDD" id="cd07989">
    <property type="entry name" value="LPLAT_AGPAT-like"/>
    <property type="match status" value="1"/>
</dbReference>
<organism evidence="4 5">
    <name type="scientific">Jatrophihabitans telluris</name>
    <dbReference type="NCBI Taxonomy" id="2038343"/>
    <lineage>
        <taxon>Bacteria</taxon>
        <taxon>Bacillati</taxon>
        <taxon>Actinomycetota</taxon>
        <taxon>Actinomycetes</taxon>
        <taxon>Jatrophihabitantales</taxon>
        <taxon>Jatrophihabitantaceae</taxon>
        <taxon>Jatrophihabitans</taxon>
    </lineage>
</organism>
<sequence length="223" mass="24058">MLYRAAELTVSPVLRAYFRPAVTGRDYVPRSGPAIIAANHISASDEVFTPIAARRQVFYFAKAEYFHGAGLRGELTSRMFYGLGQVPVDRSDPKAAAASIDVGVDLLAEGKLLGIYPEGTRSPDGRLHKFRTGVARLALRSGVPVIPVGLVGTDLVLPPGSRRWRRHPVGVHFGPALDFSGRAEEERSARVLREVSETIRSAIQGLSGQEYVNAYGSAVKATG</sequence>
<dbReference type="Proteomes" id="UP001056336">
    <property type="component" value="Chromosome"/>
</dbReference>
<keyword evidence="2 4" id="KW-0012">Acyltransferase</keyword>
<proteinExistence type="predicted"/>
<dbReference type="RefSeq" id="WP_249774085.1">
    <property type="nucleotide sequence ID" value="NZ_CP097332.1"/>
</dbReference>
<evidence type="ECO:0000256" key="2">
    <source>
        <dbReference type="ARBA" id="ARBA00023315"/>
    </source>
</evidence>
<dbReference type="Pfam" id="PF01553">
    <property type="entry name" value="Acyltransferase"/>
    <property type="match status" value="1"/>
</dbReference>
<accession>A0ABY4R6P8</accession>
<dbReference type="EMBL" id="CP097332">
    <property type="protein sequence ID" value="UQX90189.1"/>
    <property type="molecule type" value="Genomic_DNA"/>
</dbReference>
<gene>
    <name evidence="4" type="ORF">M6D93_09360</name>
</gene>
<dbReference type="GO" id="GO:0016746">
    <property type="term" value="F:acyltransferase activity"/>
    <property type="evidence" value="ECO:0007669"/>
    <property type="project" value="UniProtKB-KW"/>
</dbReference>
<dbReference type="PANTHER" id="PTHR10434:SF11">
    <property type="entry name" value="1-ACYL-SN-GLYCEROL-3-PHOSPHATE ACYLTRANSFERASE"/>
    <property type="match status" value="1"/>
</dbReference>
<reference evidence="4" key="1">
    <citation type="journal article" date="2018" name="Int. J. Syst. Evol. Microbiol.">
        <title>Jatrophihabitans telluris sp. nov., isolated from sediment soil of lava forest wetlands and the emended description of the genus Jatrophihabitans.</title>
        <authorList>
            <person name="Lee K.C."/>
            <person name="Suh M.K."/>
            <person name="Eom M.K."/>
            <person name="Kim K.K."/>
            <person name="Kim J.S."/>
            <person name="Kim D.S."/>
            <person name="Ko S.H."/>
            <person name="Shin Y.K."/>
            <person name="Lee J.S."/>
        </authorList>
    </citation>
    <scope>NUCLEOTIDE SEQUENCE</scope>
    <source>
        <strain evidence="4">N237</strain>
    </source>
</reference>
<feature type="domain" description="Phospholipid/glycerol acyltransferase" evidence="3">
    <location>
        <begin position="34"/>
        <end position="153"/>
    </location>
</feature>
<dbReference type="InterPro" id="IPR002123">
    <property type="entry name" value="Plipid/glycerol_acylTrfase"/>
</dbReference>
<evidence type="ECO:0000259" key="3">
    <source>
        <dbReference type="SMART" id="SM00563"/>
    </source>
</evidence>
<evidence type="ECO:0000313" key="5">
    <source>
        <dbReference type="Proteomes" id="UP001056336"/>
    </source>
</evidence>
<evidence type="ECO:0000256" key="1">
    <source>
        <dbReference type="ARBA" id="ARBA00022679"/>
    </source>
</evidence>
<keyword evidence="5" id="KW-1185">Reference proteome</keyword>
<reference evidence="4" key="2">
    <citation type="submission" date="2022-05" db="EMBL/GenBank/DDBJ databases">
        <authorList>
            <person name="Kim J.-S."/>
            <person name="Lee K."/>
            <person name="Suh M."/>
            <person name="Eom M."/>
            <person name="Kim J.-S."/>
            <person name="Kim D.-S."/>
            <person name="Ko S.-H."/>
            <person name="Shin Y."/>
            <person name="Lee J.-S."/>
        </authorList>
    </citation>
    <scope>NUCLEOTIDE SEQUENCE</scope>
    <source>
        <strain evidence="4">N237</strain>
    </source>
</reference>